<proteinExistence type="predicted"/>
<reference evidence="1 2" key="1">
    <citation type="journal article" date="2020" name="Cell">
        <title>Large-Scale Comparative Analyses of Tick Genomes Elucidate Their Genetic Diversity and Vector Capacities.</title>
        <authorList>
            <consortium name="Tick Genome and Microbiome Consortium (TIGMIC)"/>
            <person name="Jia N."/>
            <person name="Wang J."/>
            <person name="Shi W."/>
            <person name="Du L."/>
            <person name="Sun Y."/>
            <person name="Zhan W."/>
            <person name="Jiang J.F."/>
            <person name="Wang Q."/>
            <person name="Zhang B."/>
            <person name="Ji P."/>
            <person name="Bell-Sakyi L."/>
            <person name="Cui X.M."/>
            <person name="Yuan T.T."/>
            <person name="Jiang B.G."/>
            <person name="Yang W.F."/>
            <person name="Lam T.T."/>
            <person name="Chang Q.C."/>
            <person name="Ding S.J."/>
            <person name="Wang X.J."/>
            <person name="Zhu J.G."/>
            <person name="Ruan X.D."/>
            <person name="Zhao L."/>
            <person name="Wei J.T."/>
            <person name="Ye R.Z."/>
            <person name="Que T.C."/>
            <person name="Du C.H."/>
            <person name="Zhou Y.H."/>
            <person name="Cheng J.X."/>
            <person name="Dai P.F."/>
            <person name="Guo W.B."/>
            <person name="Han X.H."/>
            <person name="Huang E.J."/>
            <person name="Li L.F."/>
            <person name="Wei W."/>
            <person name="Gao Y.C."/>
            <person name="Liu J.Z."/>
            <person name="Shao H.Z."/>
            <person name="Wang X."/>
            <person name="Wang C.C."/>
            <person name="Yang T.C."/>
            <person name="Huo Q.B."/>
            <person name="Li W."/>
            <person name="Chen H.Y."/>
            <person name="Chen S.E."/>
            <person name="Zhou L.G."/>
            <person name="Ni X.B."/>
            <person name="Tian J.H."/>
            <person name="Sheng Y."/>
            <person name="Liu T."/>
            <person name="Pan Y.S."/>
            <person name="Xia L.Y."/>
            <person name="Li J."/>
            <person name="Zhao F."/>
            <person name="Cao W.C."/>
        </authorList>
    </citation>
    <scope>NUCLEOTIDE SEQUENCE [LARGE SCALE GENOMIC DNA]</scope>
    <source>
        <strain evidence="1">Iper-2018</strain>
    </source>
</reference>
<comment type="caution">
    <text evidence="1">The sequence shown here is derived from an EMBL/GenBank/DDBJ whole genome shotgun (WGS) entry which is preliminary data.</text>
</comment>
<sequence>MARRPPQANRQATAPPRRDPAMPQYPRRQEGQVQDVRRSKPRRGRPTCGERPTDARSATTAEKPTISTAAAPTVDLVYVVSPRTTHARGPEEAEEKVYDEDGFPSEIKTVEGRNTLLLCLVMLTYLLFVGACVVIVRHAYHGYDIEAKDLYTKRRPKPPTNDNLVARWRTLAAAPVDILERPSRRASAPEGLHVLRQSQTAGSSRTPPTLRRSPPVSCAVTVGTTGEFGKRGDRDGKRYS</sequence>
<evidence type="ECO:0000313" key="2">
    <source>
        <dbReference type="Proteomes" id="UP000805193"/>
    </source>
</evidence>
<dbReference type="Proteomes" id="UP000805193">
    <property type="component" value="Unassembled WGS sequence"/>
</dbReference>
<evidence type="ECO:0000313" key="1">
    <source>
        <dbReference type="EMBL" id="KAG0410158.1"/>
    </source>
</evidence>
<organism evidence="1 2">
    <name type="scientific">Ixodes persulcatus</name>
    <name type="common">Taiga tick</name>
    <dbReference type="NCBI Taxonomy" id="34615"/>
    <lineage>
        <taxon>Eukaryota</taxon>
        <taxon>Metazoa</taxon>
        <taxon>Ecdysozoa</taxon>
        <taxon>Arthropoda</taxon>
        <taxon>Chelicerata</taxon>
        <taxon>Arachnida</taxon>
        <taxon>Acari</taxon>
        <taxon>Parasitiformes</taxon>
        <taxon>Ixodida</taxon>
        <taxon>Ixodoidea</taxon>
        <taxon>Ixodidae</taxon>
        <taxon>Ixodinae</taxon>
        <taxon>Ixodes</taxon>
    </lineage>
</organism>
<name>A0AC60NSS3_IXOPE</name>
<accession>A0AC60NSS3</accession>
<protein>
    <submittedName>
        <fullName evidence="1">Uncharacterized protein</fullName>
    </submittedName>
</protein>
<keyword evidence="2" id="KW-1185">Reference proteome</keyword>
<dbReference type="EMBL" id="JABSTQ010011550">
    <property type="protein sequence ID" value="KAG0410158.1"/>
    <property type="molecule type" value="Genomic_DNA"/>
</dbReference>
<gene>
    <name evidence="1" type="ORF">HPB47_012740</name>
</gene>